<name>A0A1Y1MNM7_PHOPY</name>
<feature type="transmembrane region" description="Helical" evidence="2">
    <location>
        <begin position="198"/>
        <end position="223"/>
    </location>
</feature>
<feature type="transmembrane region" description="Helical" evidence="2">
    <location>
        <begin position="157"/>
        <end position="178"/>
    </location>
</feature>
<sequence>MDEVEDEASDPQEQIFHNNVREQIIFMIFFIVLYLASFALLRKFKRRGREDYYSTDEDEIMVYRISTWLCTFSLAVSIGAVLLLPFSIVSNEVLILYPKSYYVKWLNSSLIQGLWNYVFLFSNISLFVLLPFAYLFIESEGFFGHRKGLMARIQETVIVLALLATALLGITYVIFSLVHKDKSTIQSLLNLWSYHLPFLYSCISFLGVLMLLVCTPLGFVRLFDVTGKYLIKPQFLHDIDEEYHAYALEEECLRRRLKLSQVIGKSYIYPTPMSITHRRSINDDKLFKLSNGQLQSALGLKLTEIEAKRRLLDKQRQTSSFRRNLLYPISVILLIGLTAITVFMVIRNTVELLIGIKALPLSSRQFTLGITSLSTLGPLGALIEIVLILYLIVTSSIGLYSSPPMSWIRPRAKSTPFNLILGNCALILILSSALPLLSKILGITNFDLLGDFGSIEWLGNFQIVFMYNLVFATATTLCIANNFTVKVRRELYARLVENYMLLSNYVSFLN</sequence>
<comment type="similarity">
    <text evidence="1">Belongs to the LIMR family.</text>
</comment>
<feature type="transmembrane region" description="Helical" evidence="2">
    <location>
        <begin position="24"/>
        <end position="41"/>
    </location>
</feature>
<dbReference type="GO" id="GO:0005886">
    <property type="term" value="C:plasma membrane"/>
    <property type="evidence" value="ECO:0007669"/>
    <property type="project" value="TreeGrafter"/>
</dbReference>
<dbReference type="AlphaFoldDB" id="A0A1Y1MNM7"/>
<evidence type="ECO:0000313" key="3">
    <source>
        <dbReference type="EMBL" id="JAV87269.1"/>
    </source>
</evidence>
<feature type="transmembrane region" description="Helical" evidence="2">
    <location>
        <begin position="325"/>
        <end position="346"/>
    </location>
</feature>
<dbReference type="PANTHER" id="PTHR12625:SF0">
    <property type="entry name" value="PROTEIN LILIPOD"/>
    <property type="match status" value="1"/>
</dbReference>
<dbReference type="Pfam" id="PF04791">
    <property type="entry name" value="LMBR1"/>
    <property type="match status" value="1"/>
</dbReference>
<keyword evidence="2" id="KW-0812">Transmembrane</keyword>
<keyword evidence="2" id="KW-0472">Membrane</keyword>
<keyword evidence="2" id="KW-1133">Transmembrane helix</keyword>
<dbReference type="EMBL" id="GEZM01026058">
    <property type="protein sequence ID" value="JAV87269.1"/>
    <property type="molecule type" value="Transcribed_RNA"/>
</dbReference>
<organism evidence="3">
    <name type="scientific">Photinus pyralis</name>
    <name type="common">Common eastern firefly</name>
    <name type="synonym">Lampyris pyralis</name>
    <dbReference type="NCBI Taxonomy" id="7054"/>
    <lineage>
        <taxon>Eukaryota</taxon>
        <taxon>Metazoa</taxon>
        <taxon>Ecdysozoa</taxon>
        <taxon>Arthropoda</taxon>
        <taxon>Hexapoda</taxon>
        <taxon>Insecta</taxon>
        <taxon>Pterygota</taxon>
        <taxon>Neoptera</taxon>
        <taxon>Endopterygota</taxon>
        <taxon>Coleoptera</taxon>
        <taxon>Polyphaga</taxon>
        <taxon>Elateriformia</taxon>
        <taxon>Elateroidea</taxon>
        <taxon>Lampyridae</taxon>
        <taxon>Lampyrinae</taxon>
        <taxon>Photinus</taxon>
    </lineage>
</organism>
<dbReference type="PANTHER" id="PTHR12625">
    <property type="entry name" value="LIPOCALIN-1 INTERACTING MEMBRANE RECEPTOR LIMR"/>
    <property type="match status" value="1"/>
</dbReference>
<feature type="transmembrane region" description="Helical" evidence="2">
    <location>
        <begin position="457"/>
        <end position="480"/>
    </location>
</feature>
<evidence type="ECO:0000256" key="2">
    <source>
        <dbReference type="SAM" id="Phobius"/>
    </source>
</evidence>
<dbReference type="GO" id="GO:0004888">
    <property type="term" value="F:transmembrane signaling receptor activity"/>
    <property type="evidence" value="ECO:0007669"/>
    <property type="project" value="TreeGrafter"/>
</dbReference>
<dbReference type="EMBL" id="GEZM01026059">
    <property type="protein sequence ID" value="JAV87268.1"/>
    <property type="molecule type" value="Transcribed_RNA"/>
</dbReference>
<dbReference type="GO" id="GO:0007165">
    <property type="term" value="P:signal transduction"/>
    <property type="evidence" value="ECO:0007669"/>
    <property type="project" value="TreeGrafter"/>
</dbReference>
<accession>A0A1Y1MNM7</accession>
<protein>
    <submittedName>
        <fullName evidence="3">Uncharacterized protein</fullName>
    </submittedName>
</protein>
<reference evidence="3" key="1">
    <citation type="journal article" date="2016" name="Sci. Rep.">
        <title>Molecular characterization of firefly nuptial gifts: a multi-omics approach sheds light on postcopulatory sexual selection.</title>
        <authorList>
            <person name="Al-Wathiqui N."/>
            <person name="Fallon T.R."/>
            <person name="South A."/>
            <person name="Weng J.K."/>
            <person name="Lewis S.M."/>
        </authorList>
    </citation>
    <scope>NUCLEOTIDE SEQUENCE</scope>
</reference>
<dbReference type="InterPro" id="IPR008075">
    <property type="entry name" value="LIMR"/>
</dbReference>
<proteinExistence type="inferred from homology"/>
<dbReference type="PRINTS" id="PR01692">
    <property type="entry name" value="LIPOCALINIMR"/>
</dbReference>
<feature type="transmembrane region" description="Helical" evidence="2">
    <location>
        <begin position="414"/>
        <end position="437"/>
    </location>
</feature>
<feature type="transmembrane region" description="Helical" evidence="2">
    <location>
        <begin position="114"/>
        <end position="137"/>
    </location>
</feature>
<feature type="transmembrane region" description="Helical" evidence="2">
    <location>
        <begin position="366"/>
        <end position="393"/>
    </location>
</feature>
<dbReference type="InterPro" id="IPR006876">
    <property type="entry name" value="LMBR1-like_membr_prot"/>
</dbReference>
<feature type="transmembrane region" description="Helical" evidence="2">
    <location>
        <begin position="62"/>
        <end position="88"/>
    </location>
</feature>
<evidence type="ECO:0000256" key="1">
    <source>
        <dbReference type="ARBA" id="ARBA00010487"/>
    </source>
</evidence>